<dbReference type="Pfam" id="PF03524">
    <property type="entry name" value="CagX"/>
    <property type="match status" value="1"/>
</dbReference>
<keyword evidence="5" id="KW-1185">Reference proteome</keyword>
<comment type="similarity">
    <text evidence="1">Belongs to the TrbG/VirB9 family.</text>
</comment>
<keyword evidence="2 3" id="KW-0732">Signal</keyword>
<dbReference type="CDD" id="cd06911">
    <property type="entry name" value="VirB9_CagX_TrbG"/>
    <property type="match status" value="1"/>
</dbReference>
<gene>
    <name evidence="4" type="primary">virB9</name>
    <name evidence="4" type="ORF">J5V48_05090</name>
</gene>
<dbReference type="EMBL" id="JAGFNY010000013">
    <property type="protein sequence ID" value="MBW7570267.1"/>
    <property type="molecule type" value="Genomic_DNA"/>
</dbReference>
<protein>
    <submittedName>
        <fullName evidence="4">P-type conjugative transfer protein VirB9</fullName>
    </submittedName>
</protein>
<reference evidence="4 5" key="1">
    <citation type="submission" date="2021-03" db="EMBL/GenBank/DDBJ databases">
        <title>Succinivibrio sp. nov. isolated from feces of cow.</title>
        <authorList>
            <person name="Choi J.-Y."/>
        </authorList>
    </citation>
    <scope>NUCLEOTIDE SEQUENCE [LARGE SCALE GENOMIC DNA]</scope>
    <source>
        <strain evidence="4 5">AGMB01872</strain>
    </source>
</reference>
<evidence type="ECO:0000256" key="2">
    <source>
        <dbReference type="ARBA" id="ARBA00022729"/>
    </source>
</evidence>
<comment type="caution">
    <text evidence="4">The sequence shown here is derived from an EMBL/GenBank/DDBJ whole genome shotgun (WGS) entry which is preliminary data.</text>
</comment>
<dbReference type="NCBIfam" id="TIGR02781">
    <property type="entry name" value="VirB9"/>
    <property type="match status" value="1"/>
</dbReference>
<feature type="signal peptide" evidence="3">
    <location>
        <begin position="1"/>
        <end position="22"/>
    </location>
</feature>
<dbReference type="InterPro" id="IPR010258">
    <property type="entry name" value="Conjugal_tfr_TrbG/VirB9/CagX"/>
</dbReference>
<evidence type="ECO:0000313" key="4">
    <source>
        <dbReference type="EMBL" id="MBW7570267.1"/>
    </source>
</evidence>
<sequence>MFYKSLLTAVISAALFSSQAFALATPSKSKLDSRIQYVNYSEHNVTKIKAVNGYITTITFSSGETVSNYGSGYSTAWEFAAADNHFFLKPKDKEATTNIVIVTNKHTYSIDVELVTDEKAATYQLVYKYPEDEAKLKERKAHIKKLTDELERTDPNVAEERPVGNYQYTMNFGKDEGSLDLAPALVYDNGQFTYFRFNSQKDFPAIYRVSSDGESLVNSHVEKGVLVVHGVYKEYRLRAGKSVVGVYNENYRGGDLQPASGTTVSSVSREVIK</sequence>
<evidence type="ECO:0000256" key="3">
    <source>
        <dbReference type="SAM" id="SignalP"/>
    </source>
</evidence>
<evidence type="ECO:0000256" key="1">
    <source>
        <dbReference type="ARBA" id="ARBA00006135"/>
    </source>
</evidence>
<dbReference type="RefSeq" id="WP_219937489.1">
    <property type="nucleotide sequence ID" value="NZ_JAGFNY010000013.1"/>
</dbReference>
<dbReference type="Gene3D" id="2.60.40.2500">
    <property type="match status" value="1"/>
</dbReference>
<dbReference type="InterPro" id="IPR014148">
    <property type="entry name" value="VirB9"/>
</dbReference>
<dbReference type="InterPro" id="IPR038161">
    <property type="entry name" value="VirB9/CagX/TrbG_C_sf"/>
</dbReference>
<proteinExistence type="inferred from homology"/>
<evidence type="ECO:0000313" key="5">
    <source>
        <dbReference type="Proteomes" id="UP000731465"/>
    </source>
</evidence>
<organism evidence="4 5">
    <name type="scientific">Succinivibrio faecicola</name>
    <dbReference type="NCBI Taxonomy" id="2820300"/>
    <lineage>
        <taxon>Bacteria</taxon>
        <taxon>Pseudomonadati</taxon>
        <taxon>Pseudomonadota</taxon>
        <taxon>Gammaproteobacteria</taxon>
        <taxon>Aeromonadales</taxon>
        <taxon>Succinivibrionaceae</taxon>
        <taxon>Succinivibrio</taxon>
    </lineage>
</organism>
<dbReference type="Proteomes" id="UP000731465">
    <property type="component" value="Unassembled WGS sequence"/>
</dbReference>
<feature type="chain" id="PRO_5046582979" evidence="3">
    <location>
        <begin position="23"/>
        <end position="273"/>
    </location>
</feature>
<dbReference type="InterPro" id="IPR033645">
    <property type="entry name" value="VirB9/CagX/TrbG_C"/>
</dbReference>
<accession>A0ABS7DG41</accession>
<name>A0ABS7DG41_9GAMM</name>